<gene>
    <name evidence="1" type="ORF">JCM19294_2050</name>
</gene>
<dbReference type="PROSITE" id="PS51257">
    <property type="entry name" value="PROKAR_LIPOPROTEIN"/>
    <property type="match status" value="1"/>
</dbReference>
<reference evidence="1" key="1">
    <citation type="journal article" date="2014" name="Genome Announc.">
        <title>Draft Genome Sequences of Marine Flavobacterium Nonlabens Strains NR17, NR24, NR27, NR32, NR33, and Ara13.</title>
        <authorList>
            <person name="Nakanishi M."/>
            <person name="Meirelles P."/>
            <person name="Suzuki R."/>
            <person name="Takatani N."/>
            <person name="Mino S."/>
            <person name="Suda W."/>
            <person name="Oshima K."/>
            <person name="Hattori M."/>
            <person name="Ohkuma M."/>
            <person name="Hosokawa M."/>
            <person name="Miyashita K."/>
            <person name="Thompson F.L."/>
            <person name="Niwa A."/>
            <person name="Sawabe T."/>
            <person name="Sawabe T."/>
        </authorList>
    </citation>
    <scope>NUCLEOTIDE SEQUENCE [LARGE SCALE GENOMIC DNA]</scope>
    <source>
        <strain evidence="1">JCM 19294</strain>
    </source>
</reference>
<keyword evidence="2" id="KW-1185">Reference proteome</keyword>
<evidence type="ECO:0000313" key="2">
    <source>
        <dbReference type="Proteomes" id="UP000029221"/>
    </source>
</evidence>
<protein>
    <recommendedName>
        <fullName evidence="3">Lipocalin-like domain-containing protein</fullName>
    </recommendedName>
</protein>
<organism evidence="1 2">
    <name type="scientific">Nonlabens tegetincola</name>
    <dbReference type="NCBI Taxonomy" id="323273"/>
    <lineage>
        <taxon>Bacteria</taxon>
        <taxon>Pseudomonadati</taxon>
        <taxon>Bacteroidota</taxon>
        <taxon>Flavobacteriia</taxon>
        <taxon>Flavobacteriales</taxon>
        <taxon>Flavobacteriaceae</taxon>
        <taxon>Nonlabens</taxon>
    </lineage>
</organism>
<dbReference type="EMBL" id="BBML01000002">
    <property type="protein sequence ID" value="GAK96537.1"/>
    <property type="molecule type" value="Genomic_DNA"/>
</dbReference>
<dbReference type="AlphaFoldDB" id="A0A090Q2Y0"/>
<dbReference type="eggNOG" id="ENOG5033BUE">
    <property type="taxonomic scope" value="Bacteria"/>
</dbReference>
<name>A0A090Q2Y0_9FLAO</name>
<dbReference type="Proteomes" id="UP000029221">
    <property type="component" value="Unassembled WGS sequence"/>
</dbReference>
<sequence length="125" mass="13931">MNKLLILFIIPLLFSCQEDDEVQIETDVIGEWEIVARYADPGDGSGSFQPTTGKFLTFSNNNVLFCNQGFCFASLTQATTTGSFDGSNKTITTSDCDATYSFNGMFLEVSYLCIEPCIERYIRIN</sequence>
<evidence type="ECO:0008006" key="3">
    <source>
        <dbReference type="Google" id="ProtNLM"/>
    </source>
</evidence>
<proteinExistence type="predicted"/>
<dbReference type="RefSeq" id="WP_042277866.1">
    <property type="nucleotide sequence ID" value="NZ_BBML01000002.1"/>
</dbReference>
<comment type="caution">
    <text evidence="1">The sequence shown here is derived from an EMBL/GenBank/DDBJ whole genome shotgun (WGS) entry which is preliminary data.</text>
</comment>
<evidence type="ECO:0000313" key="1">
    <source>
        <dbReference type="EMBL" id="GAK96537.1"/>
    </source>
</evidence>
<accession>A0A090Q2Y0</accession>